<dbReference type="InterPro" id="IPR001387">
    <property type="entry name" value="Cro/C1-type_HTH"/>
</dbReference>
<dbReference type="CDD" id="cd00093">
    <property type="entry name" value="HTH_XRE"/>
    <property type="match status" value="1"/>
</dbReference>
<gene>
    <name evidence="4" type="ORF">DWV60_15120</name>
    <name evidence="3" type="ORF">F7D59_06085</name>
    <name evidence="2" type="ORF">ONT23_10185</name>
</gene>
<dbReference type="AlphaFoldDB" id="A0AA91A0V0"/>
<dbReference type="InterPro" id="IPR010982">
    <property type="entry name" value="Lambda_DNA-bd_dom_sf"/>
</dbReference>
<evidence type="ECO:0000313" key="2">
    <source>
        <dbReference type="EMBL" id="MCW4155891.1"/>
    </source>
</evidence>
<proteinExistence type="predicted"/>
<feature type="domain" description="HTH cro/C1-type" evidence="1">
    <location>
        <begin position="4"/>
        <end position="58"/>
    </location>
</feature>
<dbReference type="Proteomes" id="UP000286077">
    <property type="component" value="Unassembled WGS sequence"/>
</dbReference>
<reference evidence="3" key="4">
    <citation type="submission" date="2022-12" db="EMBL/GenBank/DDBJ databases">
        <title>Distinct polysaccharide growth profiles of human intestinal Prevotella copri isolates.</title>
        <authorList>
            <person name="Fehlner-Peach H."/>
            <person name="Magnabosco C."/>
            <person name="Raghavan V."/>
            <person name="Scher J.U."/>
            <person name="Tett A."/>
            <person name="Cox L.M."/>
            <person name="Gottsegen C."/>
            <person name="Watters A."/>
            <person name="Wiltshire- Gordon J.D."/>
            <person name="Segata N."/>
            <person name="Bonneau R."/>
            <person name="Littman D.R."/>
        </authorList>
    </citation>
    <scope>NUCLEOTIDE SEQUENCE</scope>
    <source>
        <strain evidence="3">IP54</strain>
    </source>
</reference>
<dbReference type="SMART" id="SM00530">
    <property type="entry name" value="HTH_XRE"/>
    <property type="match status" value="1"/>
</dbReference>
<sequence length="67" mass="7720">MNRIKEILERKGVSQTDLAHRLGKTFNMVNLYATNKVQPPIPILYKIAEILDVDIRELLVSNKIDTQ</sequence>
<dbReference type="PROSITE" id="PS50943">
    <property type="entry name" value="HTH_CROC1"/>
    <property type="match status" value="1"/>
</dbReference>
<dbReference type="RefSeq" id="WP_118141762.1">
    <property type="nucleotide sequence ID" value="NZ_JAPDVH010000001.1"/>
</dbReference>
<evidence type="ECO:0000313" key="5">
    <source>
        <dbReference type="Proteomes" id="UP000286077"/>
    </source>
</evidence>
<reference evidence="2" key="3">
    <citation type="submission" date="2022-11" db="EMBL/GenBank/DDBJ databases">
        <title>Genomic repertoires linked with pathogenic potency of arthritogenic Prevotella copri isolated from the gut of rheumatoid arthritis patients.</title>
        <authorList>
            <person name="Nii T."/>
            <person name="Maeda Y."/>
            <person name="Motooka D."/>
            <person name="Naito M."/>
            <person name="Matsumoto Y."/>
            <person name="Ogawa T."/>
            <person name="Oguro-Igashira E."/>
            <person name="Kishikawa T."/>
            <person name="Yamashita M."/>
            <person name="Koizumi S."/>
            <person name="Kurakawa T."/>
            <person name="Okumura R."/>
            <person name="Kayama H."/>
            <person name="Murakami M."/>
            <person name="Sakaguchi T."/>
            <person name="Das B."/>
            <person name="Nakamura S."/>
            <person name="Okada Y."/>
            <person name="Kumanogoh A."/>
            <person name="Takeda K."/>
        </authorList>
    </citation>
    <scope>NUCLEOTIDE SEQUENCE</scope>
    <source>
        <strain evidence="2">H012_8</strain>
    </source>
</reference>
<evidence type="ECO:0000313" key="3">
    <source>
        <dbReference type="EMBL" id="MQN89428.1"/>
    </source>
</evidence>
<dbReference type="Proteomes" id="UP000420635">
    <property type="component" value="Unassembled WGS sequence"/>
</dbReference>
<evidence type="ECO:0000313" key="4">
    <source>
        <dbReference type="EMBL" id="RGW63691.1"/>
    </source>
</evidence>
<reference evidence="6" key="2">
    <citation type="submission" date="2019-09" db="EMBL/GenBank/DDBJ databases">
        <title>Distinct polysaccharide growth profiles of human intestinal Prevotella copri isolates.</title>
        <authorList>
            <person name="Fehlner-Peach H."/>
            <person name="Magnabosco C."/>
            <person name="Raghavan V."/>
            <person name="Scher J.U."/>
            <person name="Tett A."/>
            <person name="Cox L.M."/>
            <person name="Gottsegen C."/>
            <person name="Watters A."/>
            <person name="Wiltshire- Gordon J.D."/>
            <person name="Segata N."/>
            <person name="Bonneau R."/>
            <person name="Littman D.R."/>
        </authorList>
    </citation>
    <scope>NUCLEOTIDE SEQUENCE [LARGE SCALE GENOMIC DNA]</scope>
    <source>
        <strain evidence="6">iP54</strain>
    </source>
</reference>
<name>A0AA91A0V0_9BACT</name>
<organism evidence="3 6">
    <name type="scientific">Segatella copri</name>
    <dbReference type="NCBI Taxonomy" id="165179"/>
    <lineage>
        <taxon>Bacteria</taxon>
        <taxon>Pseudomonadati</taxon>
        <taxon>Bacteroidota</taxon>
        <taxon>Bacteroidia</taxon>
        <taxon>Bacteroidales</taxon>
        <taxon>Prevotellaceae</taxon>
        <taxon>Segatella</taxon>
    </lineage>
</organism>
<comment type="caution">
    <text evidence="3">The sequence shown here is derived from an EMBL/GenBank/DDBJ whole genome shotgun (WGS) entry which is preliminary data.</text>
</comment>
<dbReference type="GO" id="GO:0003677">
    <property type="term" value="F:DNA binding"/>
    <property type="evidence" value="ECO:0007669"/>
    <property type="project" value="InterPro"/>
</dbReference>
<dbReference type="Proteomes" id="UP001209168">
    <property type="component" value="Unassembled WGS sequence"/>
</dbReference>
<dbReference type="EMBL" id="QSAQ01000055">
    <property type="protein sequence ID" value="RGW63691.1"/>
    <property type="molecule type" value="Genomic_DNA"/>
</dbReference>
<dbReference type="EMBL" id="VZBQ01000065">
    <property type="protein sequence ID" value="MQN89428.1"/>
    <property type="molecule type" value="Genomic_DNA"/>
</dbReference>
<dbReference type="Gene3D" id="1.10.260.40">
    <property type="entry name" value="lambda repressor-like DNA-binding domains"/>
    <property type="match status" value="1"/>
</dbReference>
<evidence type="ECO:0000313" key="6">
    <source>
        <dbReference type="Proteomes" id="UP000420635"/>
    </source>
</evidence>
<evidence type="ECO:0000259" key="1">
    <source>
        <dbReference type="PROSITE" id="PS50943"/>
    </source>
</evidence>
<dbReference type="SUPFAM" id="SSF47413">
    <property type="entry name" value="lambda repressor-like DNA-binding domains"/>
    <property type="match status" value="1"/>
</dbReference>
<dbReference type="EMBL" id="JAPDVH010000001">
    <property type="protein sequence ID" value="MCW4155891.1"/>
    <property type="molecule type" value="Genomic_DNA"/>
</dbReference>
<dbReference type="Pfam" id="PF01381">
    <property type="entry name" value="HTH_3"/>
    <property type="match status" value="1"/>
</dbReference>
<accession>A0AA91A0V0</accession>
<protein>
    <submittedName>
        <fullName evidence="3">Helix-turn-helix transcriptional regulator</fullName>
    </submittedName>
    <submittedName>
        <fullName evidence="4">XRE family transcriptional regulator</fullName>
    </submittedName>
</protein>
<reference evidence="4 5" key="1">
    <citation type="submission" date="2018-08" db="EMBL/GenBank/DDBJ databases">
        <title>A genome reference for cultivated species of the human gut microbiota.</title>
        <authorList>
            <person name="Zou Y."/>
            <person name="Xue W."/>
            <person name="Luo G."/>
        </authorList>
    </citation>
    <scope>NUCLEOTIDE SEQUENCE [LARGE SCALE GENOMIC DNA]</scope>
    <source>
        <strain evidence="4 5">AF11-14</strain>
    </source>
</reference>